<proteinExistence type="predicted"/>
<comment type="caution">
    <text evidence="1">The sequence shown here is derived from an EMBL/GenBank/DDBJ whole genome shotgun (WGS) entry which is preliminary data.</text>
</comment>
<evidence type="ECO:0000313" key="2">
    <source>
        <dbReference type="Proteomes" id="UP001598448"/>
    </source>
</evidence>
<dbReference type="InterPro" id="IPR010451">
    <property type="entry name" value="Acetoacetate_decarboxylase"/>
</dbReference>
<gene>
    <name evidence="1" type="ORF">ACFWJN_32725</name>
</gene>
<dbReference type="RefSeq" id="WP_386722107.1">
    <property type="nucleotide sequence ID" value="NZ_JBHXIJ010000481.1"/>
</dbReference>
<dbReference type="InterPro" id="IPR023375">
    <property type="entry name" value="ADC_dom_sf"/>
</dbReference>
<organism evidence="1 2">
    <name type="scientific">Streptomyces albidochromogenes</name>
    <dbReference type="NCBI Taxonomy" id="329524"/>
    <lineage>
        <taxon>Bacteria</taxon>
        <taxon>Bacillati</taxon>
        <taxon>Actinomycetota</taxon>
        <taxon>Actinomycetes</taxon>
        <taxon>Kitasatosporales</taxon>
        <taxon>Streptomycetaceae</taxon>
        <taxon>Streptomyces</taxon>
    </lineage>
</organism>
<dbReference type="Pfam" id="PF06314">
    <property type="entry name" value="ADC"/>
    <property type="match status" value="1"/>
</dbReference>
<protein>
    <submittedName>
        <fullName evidence="1">Acetoacetate decarboxylase family protein</fullName>
    </submittedName>
</protein>
<reference evidence="1 2" key="1">
    <citation type="submission" date="2024-09" db="EMBL/GenBank/DDBJ databases">
        <title>The Natural Products Discovery Center: Release of the First 8490 Sequenced Strains for Exploring Actinobacteria Biosynthetic Diversity.</title>
        <authorList>
            <person name="Kalkreuter E."/>
            <person name="Kautsar S.A."/>
            <person name="Yang D."/>
            <person name="Bader C.D."/>
            <person name="Teijaro C.N."/>
            <person name="Fluegel L."/>
            <person name="Davis C.M."/>
            <person name="Simpson J.R."/>
            <person name="Lauterbach L."/>
            <person name="Steele A.D."/>
            <person name="Gui C."/>
            <person name="Meng S."/>
            <person name="Li G."/>
            <person name="Viehrig K."/>
            <person name="Ye F."/>
            <person name="Su P."/>
            <person name="Kiefer A.F."/>
            <person name="Nichols A."/>
            <person name="Cepeda A.J."/>
            <person name="Yan W."/>
            <person name="Fan B."/>
            <person name="Jiang Y."/>
            <person name="Adhikari A."/>
            <person name="Zheng C.-J."/>
            <person name="Schuster L."/>
            <person name="Cowan T.M."/>
            <person name="Smanski M.J."/>
            <person name="Chevrette M.G."/>
            <person name="De Carvalho L.P.S."/>
            <person name="Shen B."/>
        </authorList>
    </citation>
    <scope>NUCLEOTIDE SEQUENCE [LARGE SCALE GENOMIC DNA]</scope>
    <source>
        <strain evidence="1 2">NPDC058348</strain>
    </source>
</reference>
<dbReference type="SUPFAM" id="SSF160104">
    <property type="entry name" value="Acetoacetate decarboxylase-like"/>
    <property type="match status" value="1"/>
</dbReference>
<accession>A0ABW6FZR4</accession>
<evidence type="ECO:0000313" key="1">
    <source>
        <dbReference type="EMBL" id="MFD5103698.1"/>
    </source>
</evidence>
<name>A0ABW6FZR4_9ACTN</name>
<sequence>MTVDFPPEPWLLRGDMYASLWWLPVRSVPRWPLPPEVRPLVVAGRCVLVTFWVDYRPGGTLAYRELLVALVVRHRRSVAGTAVAVWVDDERSLAGGRALWGIPKELGSLTVAPARSAGQEAGQVRLGLSTGGPGRDTAVRGAYRDLVRLPGRIRVRGRLVQRHDTGEPRHVPLRVTGSPALGRMRLAAAGAGPLAFISGRRPFLTVSLRDFRFAVGRTGEADGEADT</sequence>
<dbReference type="Gene3D" id="2.40.400.10">
    <property type="entry name" value="Acetoacetate decarboxylase-like"/>
    <property type="match status" value="1"/>
</dbReference>
<keyword evidence="2" id="KW-1185">Reference proteome</keyword>
<dbReference type="Proteomes" id="UP001598448">
    <property type="component" value="Unassembled WGS sequence"/>
</dbReference>
<dbReference type="EMBL" id="JBHXIJ010000481">
    <property type="protein sequence ID" value="MFD5103698.1"/>
    <property type="molecule type" value="Genomic_DNA"/>
</dbReference>